<name>A0A0B2SGN6_GLYSO</name>
<accession>A0A0B2SGN6</accession>
<dbReference type="EMBL" id="KN643514">
    <property type="protein sequence ID" value="KHN43988.1"/>
    <property type="molecule type" value="Genomic_DNA"/>
</dbReference>
<organism evidence="1">
    <name type="scientific">Glycine soja</name>
    <name type="common">Wild soybean</name>
    <dbReference type="NCBI Taxonomy" id="3848"/>
    <lineage>
        <taxon>Eukaryota</taxon>
        <taxon>Viridiplantae</taxon>
        <taxon>Streptophyta</taxon>
        <taxon>Embryophyta</taxon>
        <taxon>Tracheophyta</taxon>
        <taxon>Spermatophyta</taxon>
        <taxon>Magnoliopsida</taxon>
        <taxon>eudicotyledons</taxon>
        <taxon>Gunneridae</taxon>
        <taxon>Pentapetalae</taxon>
        <taxon>rosids</taxon>
        <taxon>fabids</taxon>
        <taxon>Fabales</taxon>
        <taxon>Fabaceae</taxon>
        <taxon>Papilionoideae</taxon>
        <taxon>50 kb inversion clade</taxon>
        <taxon>NPAAA clade</taxon>
        <taxon>indigoferoid/millettioid clade</taxon>
        <taxon>Phaseoleae</taxon>
        <taxon>Glycine</taxon>
        <taxon>Glycine subgen. Soja</taxon>
    </lineage>
</organism>
<dbReference type="PANTHER" id="PTHR42774">
    <property type="entry name" value="PHOSPHOTRANSFERASE SYSTEM TRANSPORT PROTEIN"/>
    <property type="match status" value="1"/>
</dbReference>
<dbReference type="Proteomes" id="UP000053555">
    <property type="component" value="Unassembled WGS sequence"/>
</dbReference>
<protein>
    <submittedName>
        <fullName evidence="1">Uncharacterized protein</fullName>
    </submittedName>
</protein>
<evidence type="ECO:0000313" key="1">
    <source>
        <dbReference type="EMBL" id="KHN43988.1"/>
    </source>
</evidence>
<sequence length="96" mass="10568">MDFLATVAAYPKPDDKIRSTSLKIVDDSQGRSILDELRDDGVDTSFIVAVRKNIPILIDAERPKEGLDKLLKLADYVVCSAKFPAVSALFSLKELS</sequence>
<proteinExistence type="predicted"/>
<gene>
    <name evidence="1" type="ORF">glysoja_041898</name>
</gene>
<dbReference type="AlphaFoldDB" id="A0A0B2SGN6"/>
<dbReference type="PANTHER" id="PTHR42774:SF3">
    <property type="entry name" value="KETOHEXOKINASE"/>
    <property type="match status" value="1"/>
</dbReference>
<reference evidence="1" key="1">
    <citation type="submission" date="2014-07" db="EMBL/GenBank/DDBJ databases">
        <title>Identification of a novel salt tolerance gene in wild soybean by whole-genome sequencing.</title>
        <authorList>
            <person name="Lam H.-M."/>
            <person name="Qi X."/>
            <person name="Li M.-W."/>
            <person name="Liu X."/>
            <person name="Xie M."/>
            <person name="Ni M."/>
            <person name="Xu X."/>
        </authorList>
    </citation>
    <scope>NUCLEOTIDE SEQUENCE [LARGE SCALE GENOMIC DNA]</scope>
    <source>
        <tissue evidence="1">Root</tissue>
    </source>
</reference>
<dbReference type="InterPro" id="IPR052562">
    <property type="entry name" value="Ketohexokinase-related"/>
</dbReference>